<gene>
    <name evidence="2" type="ORF">COT27_00450</name>
</gene>
<proteinExistence type="predicted"/>
<organism evidence="2 3">
    <name type="scientific">Candidatus Kuenenbacteria bacterium CG08_land_8_20_14_0_20_37_23</name>
    <dbReference type="NCBI Taxonomy" id="1974617"/>
    <lineage>
        <taxon>Bacteria</taxon>
        <taxon>Candidatus Kueneniibacteriota</taxon>
    </lineage>
</organism>
<feature type="transmembrane region" description="Helical" evidence="1">
    <location>
        <begin position="12"/>
        <end position="32"/>
    </location>
</feature>
<reference evidence="3" key="1">
    <citation type="submission" date="2017-09" db="EMBL/GenBank/DDBJ databases">
        <title>Depth-based differentiation of microbial function through sediment-hosted aquifers and enrichment of novel symbionts in the deep terrestrial subsurface.</title>
        <authorList>
            <person name="Probst A.J."/>
            <person name="Ladd B."/>
            <person name="Jarett J.K."/>
            <person name="Geller-Mcgrath D.E."/>
            <person name="Sieber C.M.K."/>
            <person name="Emerson J.B."/>
            <person name="Anantharaman K."/>
            <person name="Thomas B.C."/>
            <person name="Malmstrom R."/>
            <person name="Stieglmeier M."/>
            <person name="Klingl A."/>
            <person name="Woyke T."/>
            <person name="Ryan C.M."/>
            <person name="Banfield J.F."/>
        </authorList>
    </citation>
    <scope>NUCLEOTIDE SEQUENCE [LARGE SCALE GENOMIC DNA]</scope>
</reference>
<dbReference type="InterPro" id="IPR010718">
    <property type="entry name" value="DUF1294"/>
</dbReference>
<evidence type="ECO:0000256" key="1">
    <source>
        <dbReference type="SAM" id="Phobius"/>
    </source>
</evidence>
<dbReference type="EMBL" id="PEXX01000007">
    <property type="protein sequence ID" value="PIU10949.1"/>
    <property type="molecule type" value="Genomic_DNA"/>
</dbReference>
<dbReference type="AlphaFoldDB" id="A0A2M6XTP7"/>
<evidence type="ECO:0000313" key="3">
    <source>
        <dbReference type="Proteomes" id="UP000230586"/>
    </source>
</evidence>
<keyword evidence="1" id="KW-1133">Transmembrane helix</keyword>
<keyword evidence="1" id="KW-0472">Membrane</keyword>
<dbReference type="Proteomes" id="UP000230586">
    <property type="component" value="Unassembled WGS sequence"/>
</dbReference>
<name>A0A2M6XTP7_9BACT</name>
<feature type="transmembrane region" description="Helical" evidence="1">
    <location>
        <begin position="44"/>
        <end position="61"/>
    </location>
</feature>
<sequence length="97" mass="11561">MTEYFTKFVWLFYYLMVINIVTFFIFGIDKYLAVIKWRRIAEKVLLILSVIGGSLGGFIGMEIFRHKRRKMNFYLVMLLILLAHIACIYLIVLRCVE</sequence>
<keyword evidence="1" id="KW-0812">Transmembrane</keyword>
<comment type="caution">
    <text evidence="2">The sequence shown here is derived from an EMBL/GenBank/DDBJ whole genome shotgun (WGS) entry which is preliminary data.</text>
</comment>
<feature type="transmembrane region" description="Helical" evidence="1">
    <location>
        <begin position="73"/>
        <end position="93"/>
    </location>
</feature>
<accession>A0A2M6XTP7</accession>
<evidence type="ECO:0000313" key="2">
    <source>
        <dbReference type="EMBL" id="PIU10949.1"/>
    </source>
</evidence>
<protein>
    <submittedName>
        <fullName evidence="2">DUF1294 domain-containing protein</fullName>
    </submittedName>
</protein>
<dbReference type="Pfam" id="PF06961">
    <property type="entry name" value="DUF1294"/>
    <property type="match status" value="1"/>
</dbReference>